<dbReference type="SUPFAM" id="SSF52540">
    <property type="entry name" value="P-loop containing nucleoside triphosphate hydrolases"/>
    <property type="match status" value="1"/>
</dbReference>
<dbReference type="AlphaFoldDB" id="A0AAU7R6V3"/>
<keyword evidence="1" id="KW-1133">Transmembrane helix</keyword>
<feature type="transmembrane region" description="Helical" evidence="1">
    <location>
        <begin position="42"/>
        <end position="65"/>
    </location>
</feature>
<evidence type="ECO:0000313" key="2">
    <source>
        <dbReference type="EMBL" id="XBT83655.1"/>
    </source>
</evidence>
<evidence type="ECO:0000256" key="1">
    <source>
        <dbReference type="SAM" id="Phobius"/>
    </source>
</evidence>
<proteinExistence type="predicted"/>
<reference evidence="2" key="1">
    <citation type="submission" date="2024-06" db="EMBL/GenBank/DDBJ databases">
        <title>Micromonospora sp. strain HUAS YX12 genome sequences.</title>
        <authorList>
            <person name="Mo P."/>
        </authorList>
    </citation>
    <scope>NUCLEOTIDE SEQUENCE</scope>
    <source>
        <strain evidence="2">HUAS YX12</strain>
    </source>
</reference>
<accession>A0AAU7R6V3</accession>
<organism evidence="2">
    <name type="scientific">Micromonospora sp. HUAS YX12</name>
    <dbReference type="NCBI Taxonomy" id="3156396"/>
    <lineage>
        <taxon>Bacteria</taxon>
        <taxon>Bacillati</taxon>
        <taxon>Actinomycetota</taxon>
        <taxon>Actinomycetes</taxon>
        <taxon>Micromonosporales</taxon>
        <taxon>Micromonosporaceae</taxon>
        <taxon>Micromonospora</taxon>
    </lineage>
</organism>
<dbReference type="InterPro" id="IPR027417">
    <property type="entry name" value="P-loop_NTPase"/>
</dbReference>
<keyword evidence="1" id="KW-0812">Transmembrane</keyword>
<evidence type="ECO:0008006" key="3">
    <source>
        <dbReference type="Google" id="ProtNLM"/>
    </source>
</evidence>
<dbReference type="RefSeq" id="WP_349879928.1">
    <property type="nucleotide sequence ID" value="NZ_CP157974.1"/>
</dbReference>
<keyword evidence="1" id="KW-0472">Membrane</keyword>
<protein>
    <recommendedName>
        <fullName evidence="3">ATP-binding protein</fullName>
    </recommendedName>
</protein>
<dbReference type="EMBL" id="CP157974">
    <property type="protein sequence ID" value="XBT83655.1"/>
    <property type="molecule type" value="Genomic_DNA"/>
</dbReference>
<sequence length="831" mass="91477">MSKKRKLTRAILDVRLAKVVSEVLIAAAVSAAVNVATGRPELAPIVLLVCAILLHLIVSVAATVFSQAPKQQSEPSNSEPAIDRTREEVLAAMAQDSAIRMRERWESLQLPSEVVDGLEFKIEELLPSMEQLQSGIALFTGDLGSGKSTLAEIVHRRAISAALRDPAERWPILVDARGAARDGLTAIVERSVPQGCAAFSLVVDGLDEVGLDAAEEILKNARSLALGSPRSRIVIFARPGFVRWRDSAPIPPLSETQIGQILEIVAGRRLHPSTLPRSLRPELRKPLFAILAGRYFSLDRPRSVTPAGLLAILVEDVLAREKRPGVDVHEALRNLACRTTEYGGRVPESEIGPLEVRDTLIATRLVVRRNRLLGFPSPVIEQYFAAQALLAGEVPIERQLSSLGIWERWRLAWMLAVAIGSWEQSRSLISPLLSVSPGIASWLIGETVPKWQSRGESMEEDDPVALPPADVLKERIRTSLDVWQKAMPVPFELLAARYGLSWGSVQVELAVSANMADFQIWQAHSSAGGDASGQSERLLWHQAIGCASHPAWPWRFVQSVVSRVLEEFLKNFSRNPDVPSLEPEWYREVACSLLPGGFIEASLIGAAASVEKARSKAGELLGILLECNADVVQIGRNKTYSRHLLQIICDLSDAQLTRVMEGPYPGADRAPLDLEGWNDYSPDRLALRFTAIYQAALAGYGELVSEFFADMTSMLNRQSLRPIEMSGDVRVLDLGAHVRYKILPLVEGSEEKVEILPSAGDEEFPGHSDEFLDEFRKRRARRAGLPSWTINTLAGGDRFSALHQLPATKLVVEWIWGDLKQIHLVEGMAPR</sequence>
<name>A0AAU7R6V3_9ACTN</name>
<gene>
    <name evidence="2" type="ORF">ABIH81_09440</name>
</gene>